<dbReference type="PROSITE" id="PS00606">
    <property type="entry name" value="KS3_1"/>
    <property type="match status" value="1"/>
</dbReference>
<keyword evidence="1" id="KW-0596">Phosphopantetheine</keyword>
<dbReference type="PROSITE" id="PS52004">
    <property type="entry name" value="KS3_2"/>
    <property type="match status" value="1"/>
</dbReference>
<dbReference type="EMBL" id="JBIAXI010000011">
    <property type="protein sequence ID" value="MFF4775069.1"/>
    <property type="molecule type" value="Genomic_DNA"/>
</dbReference>
<sequence>MTASRGAADGSVALVGVGCRLPGEICDLDGLWRALEQGDDLVGEVPPERFDVLRWVDDEKPRDDRSYTQAGGFLHDVTRFDAAYFRISPKEAASMDPQQRLLLEMTAEALDDAGIDPATLAGTDTAVFVGISDTTYGTQQMFEPGGIGPYTMVGAALSIAANRLSHVFDLRGPSMAVDTACSSSLLAVDRACRTLLDGTSRVALAGGVNVLLSPYGFVGFSRASMLSPSGRCAAFSANADGFVRAEGGGVVVLKRLADALADGDRVHGVILAAGTNNDGHTNGLALPSSAAQEALLRQVYEGAGIDPDELVYVEAHGTGTQAGDRAECLALGRALGGQAHR</sequence>
<dbReference type="CDD" id="cd00833">
    <property type="entry name" value="PKS"/>
    <property type="match status" value="1"/>
</dbReference>
<evidence type="ECO:0000256" key="1">
    <source>
        <dbReference type="ARBA" id="ARBA00022450"/>
    </source>
</evidence>
<gene>
    <name evidence="6" type="ORF">ACFY05_19635</name>
</gene>
<dbReference type="InterPro" id="IPR018201">
    <property type="entry name" value="Ketoacyl_synth_AS"/>
</dbReference>
<dbReference type="RefSeq" id="WP_387343286.1">
    <property type="nucleotide sequence ID" value="NZ_JBIAXI010000011.1"/>
</dbReference>
<dbReference type="Pfam" id="PF00109">
    <property type="entry name" value="ketoacyl-synt"/>
    <property type="match status" value="1"/>
</dbReference>
<keyword evidence="3 4" id="KW-0808">Transferase</keyword>
<evidence type="ECO:0000313" key="7">
    <source>
        <dbReference type="Proteomes" id="UP001602119"/>
    </source>
</evidence>
<name>A0ABW6V6X3_MICFU</name>
<comment type="similarity">
    <text evidence="4">Belongs to the thiolase-like superfamily. Beta-ketoacyl-ACP synthases family.</text>
</comment>
<keyword evidence="7" id="KW-1185">Reference proteome</keyword>
<accession>A0ABW6V6X3</accession>
<dbReference type="Proteomes" id="UP001602119">
    <property type="component" value="Unassembled WGS sequence"/>
</dbReference>
<dbReference type="SUPFAM" id="SSF53901">
    <property type="entry name" value="Thiolase-like"/>
    <property type="match status" value="1"/>
</dbReference>
<dbReference type="PANTHER" id="PTHR43775:SF37">
    <property type="entry name" value="SI:DKEY-61P9.11"/>
    <property type="match status" value="1"/>
</dbReference>
<dbReference type="PANTHER" id="PTHR43775">
    <property type="entry name" value="FATTY ACID SYNTHASE"/>
    <property type="match status" value="1"/>
</dbReference>
<organism evidence="6 7">
    <name type="scientific">Microtetraspora fusca</name>
    <dbReference type="NCBI Taxonomy" id="1997"/>
    <lineage>
        <taxon>Bacteria</taxon>
        <taxon>Bacillati</taxon>
        <taxon>Actinomycetota</taxon>
        <taxon>Actinomycetes</taxon>
        <taxon>Streptosporangiales</taxon>
        <taxon>Streptosporangiaceae</taxon>
        <taxon>Microtetraspora</taxon>
    </lineage>
</organism>
<dbReference type="SMART" id="SM00825">
    <property type="entry name" value="PKS_KS"/>
    <property type="match status" value="1"/>
</dbReference>
<evidence type="ECO:0000256" key="4">
    <source>
        <dbReference type="RuleBase" id="RU003694"/>
    </source>
</evidence>
<evidence type="ECO:0000256" key="2">
    <source>
        <dbReference type="ARBA" id="ARBA00022553"/>
    </source>
</evidence>
<dbReference type="Pfam" id="PF02801">
    <property type="entry name" value="Ketoacyl-synt_C"/>
    <property type="match status" value="1"/>
</dbReference>
<dbReference type="InterPro" id="IPR050091">
    <property type="entry name" value="PKS_NRPS_Biosynth_Enz"/>
</dbReference>
<feature type="domain" description="Ketosynthase family 3 (KS3)" evidence="5">
    <location>
        <begin position="9"/>
        <end position="341"/>
    </location>
</feature>
<dbReference type="InterPro" id="IPR020841">
    <property type="entry name" value="PKS_Beta-ketoAc_synthase_dom"/>
</dbReference>
<evidence type="ECO:0000259" key="5">
    <source>
        <dbReference type="PROSITE" id="PS52004"/>
    </source>
</evidence>
<dbReference type="InterPro" id="IPR016039">
    <property type="entry name" value="Thiolase-like"/>
</dbReference>
<dbReference type="Gene3D" id="3.40.47.10">
    <property type="match status" value="1"/>
</dbReference>
<dbReference type="InterPro" id="IPR014030">
    <property type="entry name" value="Ketoacyl_synth_N"/>
</dbReference>
<keyword evidence="2" id="KW-0597">Phosphoprotein</keyword>
<evidence type="ECO:0000256" key="3">
    <source>
        <dbReference type="ARBA" id="ARBA00022679"/>
    </source>
</evidence>
<reference evidence="6 7" key="1">
    <citation type="submission" date="2024-10" db="EMBL/GenBank/DDBJ databases">
        <title>The Natural Products Discovery Center: Release of the First 8490 Sequenced Strains for Exploring Actinobacteria Biosynthetic Diversity.</title>
        <authorList>
            <person name="Kalkreuter E."/>
            <person name="Kautsar S.A."/>
            <person name="Yang D."/>
            <person name="Bader C.D."/>
            <person name="Teijaro C.N."/>
            <person name="Fluegel L."/>
            <person name="Davis C.M."/>
            <person name="Simpson J.R."/>
            <person name="Lauterbach L."/>
            <person name="Steele A.D."/>
            <person name="Gui C."/>
            <person name="Meng S."/>
            <person name="Li G."/>
            <person name="Viehrig K."/>
            <person name="Ye F."/>
            <person name="Su P."/>
            <person name="Kiefer A.F."/>
            <person name="Nichols A."/>
            <person name="Cepeda A.J."/>
            <person name="Yan W."/>
            <person name="Fan B."/>
            <person name="Jiang Y."/>
            <person name="Adhikari A."/>
            <person name="Zheng C.-J."/>
            <person name="Schuster L."/>
            <person name="Cowan T.M."/>
            <person name="Smanski M.J."/>
            <person name="Chevrette M.G."/>
            <person name="De Carvalho L.P.S."/>
            <person name="Shen B."/>
        </authorList>
    </citation>
    <scope>NUCLEOTIDE SEQUENCE [LARGE SCALE GENOMIC DNA]</scope>
    <source>
        <strain evidence="6 7">NPDC001281</strain>
    </source>
</reference>
<evidence type="ECO:0000313" key="6">
    <source>
        <dbReference type="EMBL" id="MFF4775069.1"/>
    </source>
</evidence>
<protein>
    <submittedName>
        <fullName evidence="6">Polyketide synthase</fullName>
    </submittedName>
</protein>
<proteinExistence type="inferred from homology"/>
<dbReference type="InterPro" id="IPR014031">
    <property type="entry name" value="Ketoacyl_synth_C"/>
</dbReference>
<comment type="caution">
    <text evidence="6">The sequence shown here is derived from an EMBL/GenBank/DDBJ whole genome shotgun (WGS) entry which is preliminary data.</text>
</comment>